<dbReference type="Gene3D" id="3.40.50.1110">
    <property type="entry name" value="SGNH hydrolase"/>
    <property type="match status" value="1"/>
</dbReference>
<sequence>MRQRLFCFALLFVFLSTAATANVTLPAIIGSNMVLQRQSEVVLWGKATHNARVTVTTSWNKREYTVKAGADGAWKVKVQTPAAGGPYEITISDGTAITLRNILIGEVWICSGQSNMEMPVKGFRNQPILHSTDILMEADNPQVRLFHVKRRISRVPQFTCEGSWEVSDAESVSTFSAVGYQFAKMLQEKLQVPVGVIETSWGGTVIEAWMNEKSLQPFAGEIKIPAVTDTLKLHQNDPTGLYNGMVAPLIGYGIRGTIWYQGESNRTRPAQYRRLMPAMVNAWRSVWDCGEFPFYYVQIAPYEYAGDHELGGKIREAQLKALEEIPNAGMAVTMDVGEEKCIHPADKTIVSKRLLYWALARTYGMKGIPHEGPVYKSMKVSADTVNLSFDHAANGLTTFGKPLTDFEVAGADKVFHPAHAWITRGGVAVKSEEVEEPVAVRYAFKDWVVGNLFNTEGLPASSFRTDEW</sequence>
<comment type="caution">
    <text evidence="4">The sequence shown here is derived from an EMBL/GenBank/DDBJ whole genome shotgun (WGS) entry which is preliminary data.</text>
</comment>
<keyword evidence="2" id="KW-0732">Signal</keyword>
<keyword evidence="1" id="KW-0378">Hydrolase</keyword>
<dbReference type="PANTHER" id="PTHR22901">
    <property type="entry name" value="SIALATE O-ACETYLESTERASE"/>
    <property type="match status" value="1"/>
</dbReference>
<dbReference type="InterPro" id="IPR005181">
    <property type="entry name" value="SASA"/>
</dbReference>
<gene>
    <name evidence="4" type="ORF">LX66_2476</name>
</gene>
<dbReference type="AlphaFoldDB" id="A0A562T4B8"/>
<evidence type="ECO:0000313" key="4">
    <source>
        <dbReference type="EMBL" id="TWI88391.1"/>
    </source>
</evidence>
<evidence type="ECO:0000256" key="2">
    <source>
        <dbReference type="SAM" id="SignalP"/>
    </source>
</evidence>
<feature type="signal peptide" evidence="2">
    <location>
        <begin position="1"/>
        <end position="21"/>
    </location>
</feature>
<dbReference type="InterPro" id="IPR036514">
    <property type="entry name" value="SGNH_hydro_sf"/>
</dbReference>
<dbReference type="InterPro" id="IPR039329">
    <property type="entry name" value="SIAE"/>
</dbReference>
<feature type="domain" description="Sialate O-acetylesterase" evidence="3">
    <location>
        <begin position="106"/>
        <end position="340"/>
    </location>
</feature>
<keyword evidence="5" id="KW-1185">Reference proteome</keyword>
<dbReference type="Gene3D" id="2.60.40.10">
    <property type="entry name" value="Immunoglobulins"/>
    <property type="match status" value="1"/>
</dbReference>
<protein>
    <submittedName>
        <fullName evidence="4">Sialate O-acetylesterase</fullName>
    </submittedName>
</protein>
<name>A0A562T4B8_CHIJA</name>
<accession>A0A562T4B8</accession>
<dbReference type="GO" id="GO:0005975">
    <property type="term" value="P:carbohydrate metabolic process"/>
    <property type="evidence" value="ECO:0007669"/>
    <property type="project" value="TreeGrafter"/>
</dbReference>
<reference evidence="4 5" key="1">
    <citation type="journal article" date="2013" name="Stand. Genomic Sci.">
        <title>Genomic Encyclopedia of Type Strains, Phase I: The one thousand microbial genomes (KMG-I) project.</title>
        <authorList>
            <person name="Kyrpides N.C."/>
            <person name="Woyke T."/>
            <person name="Eisen J.A."/>
            <person name="Garrity G."/>
            <person name="Lilburn T.G."/>
            <person name="Beck B.J."/>
            <person name="Whitman W.B."/>
            <person name="Hugenholtz P."/>
            <person name="Klenk H.P."/>
        </authorList>
    </citation>
    <scope>NUCLEOTIDE SEQUENCE [LARGE SCALE GENOMIC DNA]</scope>
    <source>
        <strain evidence="4 5">DSM 13484</strain>
    </source>
</reference>
<evidence type="ECO:0000256" key="1">
    <source>
        <dbReference type="ARBA" id="ARBA00022801"/>
    </source>
</evidence>
<organism evidence="4 5">
    <name type="scientific">Chitinophaga japonensis</name>
    <name type="common">Flexibacter japonensis</name>
    <dbReference type="NCBI Taxonomy" id="104662"/>
    <lineage>
        <taxon>Bacteria</taxon>
        <taxon>Pseudomonadati</taxon>
        <taxon>Bacteroidota</taxon>
        <taxon>Chitinophagia</taxon>
        <taxon>Chitinophagales</taxon>
        <taxon>Chitinophagaceae</taxon>
        <taxon>Chitinophaga</taxon>
    </lineage>
</organism>
<dbReference type="EMBL" id="VLLG01000003">
    <property type="protein sequence ID" value="TWI88391.1"/>
    <property type="molecule type" value="Genomic_DNA"/>
</dbReference>
<dbReference type="RefSeq" id="WP_145713672.1">
    <property type="nucleotide sequence ID" value="NZ_BAAAFY010000001.1"/>
</dbReference>
<dbReference type="OrthoDB" id="9816001at2"/>
<dbReference type="InterPro" id="IPR013783">
    <property type="entry name" value="Ig-like_fold"/>
</dbReference>
<dbReference type="SUPFAM" id="SSF52266">
    <property type="entry name" value="SGNH hydrolase"/>
    <property type="match status" value="1"/>
</dbReference>
<dbReference type="Proteomes" id="UP000316778">
    <property type="component" value="Unassembled WGS sequence"/>
</dbReference>
<evidence type="ECO:0000259" key="3">
    <source>
        <dbReference type="Pfam" id="PF03629"/>
    </source>
</evidence>
<evidence type="ECO:0000313" key="5">
    <source>
        <dbReference type="Proteomes" id="UP000316778"/>
    </source>
</evidence>
<dbReference type="PANTHER" id="PTHR22901:SF0">
    <property type="entry name" value="SIALATE O-ACETYLESTERASE"/>
    <property type="match status" value="1"/>
</dbReference>
<dbReference type="Pfam" id="PF03629">
    <property type="entry name" value="SASA"/>
    <property type="match status" value="1"/>
</dbReference>
<proteinExistence type="predicted"/>
<feature type="chain" id="PRO_5021929442" evidence="2">
    <location>
        <begin position="22"/>
        <end position="468"/>
    </location>
</feature>
<dbReference type="GO" id="GO:0001681">
    <property type="term" value="F:sialate O-acetylesterase activity"/>
    <property type="evidence" value="ECO:0007669"/>
    <property type="project" value="InterPro"/>
</dbReference>